<proteinExistence type="predicted"/>
<dbReference type="EMBL" id="KK198754">
    <property type="protein sequence ID" value="KCW85017.1"/>
    <property type="molecule type" value="Genomic_DNA"/>
</dbReference>
<dbReference type="PROSITE" id="PS50181">
    <property type="entry name" value="FBOX"/>
    <property type="match status" value="1"/>
</dbReference>
<dbReference type="SUPFAM" id="SSF81383">
    <property type="entry name" value="F-box domain"/>
    <property type="match status" value="1"/>
</dbReference>
<dbReference type="AlphaFoldDB" id="A0A059D371"/>
<dbReference type="STRING" id="71139.A0A059D371"/>
<dbReference type="InterPro" id="IPR055411">
    <property type="entry name" value="LRR_FXL15/At3g58940/PEG3-like"/>
</dbReference>
<dbReference type="SMART" id="SM00579">
    <property type="entry name" value="FBD"/>
    <property type="match status" value="1"/>
</dbReference>
<dbReference type="SUPFAM" id="SSF52047">
    <property type="entry name" value="RNI-like"/>
    <property type="match status" value="1"/>
</dbReference>
<gene>
    <name evidence="3" type="ORF">EUGRSUZ_B01848</name>
</gene>
<evidence type="ECO:0000313" key="3">
    <source>
        <dbReference type="EMBL" id="KCW85017.1"/>
    </source>
</evidence>
<dbReference type="CDD" id="cd22160">
    <property type="entry name" value="F-box_AtFBL13-like"/>
    <property type="match status" value="1"/>
</dbReference>
<feature type="domain" description="F-box" evidence="2">
    <location>
        <begin position="30"/>
        <end position="78"/>
    </location>
</feature>
<feature type="region of interest" description="Disordered" evidence="1">
    <location>
        <begin position="1"/>
        <end position="28"/>
    </location>
</feature>
<dbReference type="Gene3D" id="3.80.10.10">
    <property type="entry name" value="Ribonuclease Inhibitor"/>
    <property type="match status" value="1"/>
</dbReference>
<dbReference type="PANTHER" id="PTHR34223">
    <property type="entry name" value="OS11G0201299 PROTEIN"/>
    <property type="match status" value="1"/>
</dbReference>
<dbReference type="InterPro" id="IPR053197">
    <property type="entry name" value="F-box_SCFL_complex_component"/>
</dbReference>
<evidence type="ECO:0000259" key="2">
    <source>
        <dbReference type="PROSITE" id="PS50181"/>
    </source>
</evidence>
<dbReference type="InterPro" id="IPR006566">
    <property type="entry name" value="FBD"/>
</dbReference>
<dbReference type="InterPro" id="IPR001810">
    <property type="entry name" value="F-box_dom"/>
</dbReference>
<protein>
    <recommendedName>
        <fullName evidence="2">F-box domain-containing protein</fullName>
    </recommendedName>
</protein>
<dbReference type="Pfam" id="PF24758">
    <property type="entry name" value="LRR_At5g56370"/>
    <property type="match status" value="1"/>
</dbReference>
<name>A0A059D371_EUCGR</name>
<organism evidence="3">
    <name type="scientific">Eucalyptus grandis</name>
    <name type="common">Flooded gum</name>
    <dbReference type="NCBI Taxonomy" id="71139"/>
    <lineage>
        <taxon>Eukaryota</taxon>
        <taxon>Viridiplantae</taxon>
        <taxon>Streptophyta</taxon>
        <taxon>Embryophyta</taxon>
        <taxon>Tracheophyta</taxon>
        <taxon>Spermatophyta</taxon>
        <taxon>Magnoliopsida</taxon>
        <taxon>eudicotyledons</taxon>
        <taxon>Gunneridae</taxon>
        <taxon>Pentapetalae</taxon>
        <taxon>rosids</taxon>
        <taxon>malvids</taxon>
        <taxon>Myrtales</taxon>
        <taxon>Myrtaceae</taxon>
        <taxon>Myrtoideae</taxon>
        <taxon>Eucalypteae</taxon>
        <taxon>Eucalyptus</taxon>
    </lineage>
</organism>
<dbReference type="Pfam" id="PF00646">
    <property type="entry name" value="F-box"/>
    <property type="match status" value="1"/>
</dbReference>
<dbReference type="Gramene" id="KCW85017">
    <property type="protein sequence ID" value="KCW85017"/>
    <property type="gene ID" value="EUGRSUZ_B01848"/>
</dbReference>
<evidence type="ECO:0000256" key="1">
    <source>
        <dbReference type="SAM" id="MobiDB-lite"/>
    </source>
</evidence>
<sequence>MATHSVHQKSSGDRPIRTKGNRPPPPLSPGDLISALPDAVIHHIFSFLPLKDVVKTSVLSKRWRCTWTSTAHLAFNGVRPRNHDAFYFDFPSLVDSVLRQCTSPTDLCLSLITERWSMYILPPSLYCWSWLVRLEVSLCCFSLDLTVCWPCLKVLSMEYAKLSDDFPRRILRESPVLESLQLRQCWHITNVIIDSTSVKDLLLIGANNCLLEKIWAPHLLSLRVSGMWKRRIFTLDDVSSLVKADLVFSIQTFSPGDKSMCYDVMKELFEKVHRVPIITIGGWCLKVLSFFEMKGVPSPLSKCQNLTLHTPITQRDLPGIAYMLGSSEFLEKLTIHLNGLHVFKYMFDKEWKDHFNYDEEDFLFSRKGNFQCLEKHLKSIEIIGFKANSFGSKHLHALIKFLLGDTLVLEKMIIKADLHSRKGQKNHQAAVLSKLFGVIRNVLSYQKASKNAEVIFDYPF</sequence>
<dbReference type="SMART" id="SM00256">
    <property type="entry name" value="FBOX"/>
    <property type="match status" value="1"/>
</dbReference>
<dbReference type="InterPro" id="IPR053781">
    <property type="entry name" value="F-box_AtFBL13-like"/>
</dbReference>
<dbReference type="InterPro" id="IPR036047">
    <property type="entry name" value="F-box-like_dom_sf"/>
</dbReference>
<accession>A0A059D371</accession>
<reference evidence="3" key="1">
    <citation type="submission" date="2013-07" db="EMBL/GenBank/DDBJ databases">
        <title>The genome of Eucalyptus grandis.</title>
        <authorList>
            <person name="Schmutz J."/>
            <person name="Hayes R."/>
            <person name="Myburg A."/>
            <person name="Tuskan G."/>
            <person name="Grattapaglia D."/>
            <person name="Rokhsar D.S."/>
        </authorList>
    </citation>
    <scope>NUCLEOTIDE SEQUENCE</scope>
    <source>
        <tissue evidence="3">Leaf extractions</tissue>
    </source>
</reference>
<dbReference type="FunCoup" id="A0A059D371">
    <property type="interactions" value="1780"/>
</dbReference>
<dbReference type="InterPro" id="IPR032675">
    <property type="entry name" value="LRR_dom_sf"/>
</dbReference>
<dbReference type="InParanoid" id="A0A059D371"/>
<dbReference type="PANTHER" id="PTHR34223:SF51">
    <property type="entry name" value="OS06G0556300 PROTEIN"/>
    <property type="match status" value="1"/>
</dbReference>
<dbReference type="OMA" id="NEPWIPT"/>
<dbReference type="eggNOG" id="ENOG502RXSD">
    <property type="taxonomic scope" value="Eukaryota"/>
</dbReference>